<dbReference type="RefSeq" id="WP_144887980.1">
    <property type="nucleotide sequence ID" value="NZ_VLLE01000006.1"/>
</dbReference>
<keyword evidence="1" id="KW-0732">Signal</keyword>
<feature type="chain" id="PRO_5021805919" evidence="1">
    <location>
        <begin position="20"/>
        <end position="248"/>
    </location>
</feature>
<feature type="domain" description="5'-Nucleotidase C-terminal" evidence="2">
    <location>
        <begin position="63"/>
        <end position="207"/>
    </location>
</feature>
<protein>
    <submittedName>
        <fullName evidence="3">5'-nucleotidase/UDP-sugar diphosphatase</fullName>
    </submittedName>
</protein>
<dbReference type="InterPro" id="IPR036907">
    <property type="entry name" value="5'-Nucleotdase_C_sf"/>
</dbReference>
<keyword evidence="4" id="KW-1185">Reference proteome</keyword>
<dbReference type="EMBL" id="VLLE01000006">
    <property type="protein sequence ID" value="TWI79206.1"/>
    <property type="molecule type" value="Genomic_DNA"/>
</dbReference>
<dbReference type="AlphaFoldDB" id="A0A562SER4"/>
<dbReference type="PRINTS" id="PR01607">
    <property type="entry name" value="APYRASEFAMLY"/>
</dbReference>
<dbReference type="OrthoDB" id="4762412at2"/>
<dbReference type="PROSITE" id="PS51257">
    <property type="entry name" value="PROKAR_LIPOPROTEIN"/>
    <property type="match status" value="1"/>
</dbReference>
<organism evidence="3 4">
    <name type="scientific">Lacibacter cauensis</name>
    <dbReference type="NCBI Taxonomy" id="510947"/>
    <lineage>
        <taxon>Bacteria</taxon>
        <taxon>Pseudomonadati</taxon>
        <taxon>Bacteroidota</taxon>
        <taxon>Chitinophagia</taxon>
        <taxon>Chitinophagales</taxon>
        <taxon>Chitinophagaceae</taxon>
        <taxon>Lacibacter</taxon>
    </lineage>
</organism>
<dbReference type="InterPro" id="IPR006179">
    <property type="entry name" value="5_nucleotidase/apyrase"/>
</dbReference>
<dbReference type="Proteomes" id="UP000316167">
    <property type="component" value="Unassembled WGS sequence"/>
</dbReference>
<dbReference type="GO" id="GO:0009166">
    <property type="term" value="P:nucleotide catabolic process"/>
    <property type="evidence" value="ECO:0007669"/>
    <property type="project" value="InterPro"/>
</dbReference>
<evidence type="ECO:0000313" key="4">
    <source>
        <dbReference type="Proteomes" id="UP000316167"/>
    </source>
</evidence>
<proteinExistence type="predicted"/>
<dbReference type="SUPFAM" id="SSF55816">
    <property type="entry name" value="5'-nucleotidase (syn. UDP-sugar hydrolase), C-terminal domain"/>
    <property type="match status" value="1"/>
</dbReference>
<evidence type="ECO:0000313" key="3">
    <source>
        <dbReference type="EMBL" id="TWI79206.1"/>
    </source>
</evidence>
<name>A0A562SER4_9BACT</name>
<gene>
    <name evidence="3" type="ORF">IQ13_3609</name>
</gene>
<comment type="caution">
    <text evidence="3">The sequence shown here is derived from an EMBL/GenBank/DDBJ whole genome shotgun (WGS) entry which is preliminary data.</text>
</comment>
<evidence type="ECO:0000256" key="1">
    <source>
        <dbReference type="SAM" id="SignalP"/>
    </source>
</evidence>
<dbReference type="PANTHER" id="PTHR11575">
    <property type="entry name" value="5'-NUCLEOTIDASE-RELATED"/>
    <property type="match status" value="1"/>
</dbReference>
<dbReference type="PANTHER" id="PTHR11575:SF24">
    <property type="entry name" value="5'-NUCLEOTIDASE"/>
    <property type="match status" value="1"/>
</dbReference>
<dbReference type="Gene3D" id="3.90.780.10">
    <property type="entry name" value="5'-Nucleotidase, C-terminal domain"/>
    <property type="match status" value="1"/>
</dbReference>
<sequence>MRRITPLISFLVFSYFFSACNPAYKAAAVQYKGYTIANTAKDSSFVTFLQPYTDSVNSSMNMVVGKVAVDMDKRQPEGLLGDFMADAMLTLAEKYYETKIDAAFVNYGGIRIPYVKAGNITRGMVFEMMPFDNIIILQKVSGAVLKQFLDHIAGRGGWPLAGITMSIKNGKATNVVIAGKPLDLSATYTIANSDYVANGGDNSEMLKTIPQINRGVLLRDALIEYIQEFSKQGKPVTVTVLNRVSNAE</sequence>
<evidence type="ECO:0000259" key="2">
    <source>
        <dbReference type="Pfam" id="PF02872"/>
    </source>
</evidence>
<reference evidence="3 4" key="1">
    <citation type="journal article" date="2015" name="Stand. Genomic Sci.">
        <title>Genomic Encyclopedia of Bacterial and Archaeal Type Strains, Phase III: the genomes of soil and plant-associated and newly described type strains.</title>
        <authorList>
            <person name="Whitman W.B."/>
            <person name="Woyke T."/>
            <person name="Klenk H.P."/>
            <person name="Zhou Y."/>
            <person name="Lilburn T.G."/>
            <person name="Beck B.J."/>
            <person name="De Vos P."/>
            <person name="Vandamme P."/>
            <person name="Eisen J.A."/>
            <person name="Garrity G."/>
            <person name="Hugenholtz P."/>
            <person name="Kyrpides N.C."/>
        </authorList>
    </citation>
    <scope>NUCLEOTIDE SEQUENCE [LARGE SCALE GENOMIC DNA]</scope>
    <source>
        <strain evidence="3 4">CGMCC 1.7271</strain>
    </source>
</reference>
<accession>A0A562SER4</accession>
<dbReference type="GO" id="GO:0016787">
    <property type="term" value="F:hydrolase activity"/>
    <property type="evidence" value="ECO:0007669"/>
    <property type="project" value="InterPro"/>
</dbReference>
<dbReference type="Pfam" id="PF02872">
    <property type="entry name" value="5_nucleotid_C"/>
    <property type="match status" value="1"/>
</dbReference>
<dbReference type="InterPro" id="IPR008334">
    <property type="entry name" value="5'-Nucleotdase_C"/>
</dbReference>
<feature type="signal peptide" evidence="1">
    <location>
        <begin position="1"/>
        <end position="19"/>
    </location>
</feature>